<name>A0A840EBK3_9BACT</name>
<comment type="caution">
    <text evidence="3">The sequence shown here is derived from an EMBL/GenBank/DDBJ whole genome shotgun (WGS) entry which is preliminary data.</text>
</comment>
<dbReference type="EMBL" id="JACIFF010000004">
    <property type="protein sequence ID" value="MBB4079179.1"/>
    <property type="molecule type" value="Genomic_DNA"/>
</dbReference>
<evidence type="ECO:0000256" key="1">
    <source>
        <dbReference type="SAM" id="Coils"/>
    </source>
</evidence>
<dbReference type="Gene3D" id="1.10.287.1490">
    <property type="match status" value="1"/>
</dbReference>
<proteinExistence type="predicted"/>
<dbReference type="AlphaFoldDB" id="A0A840EBK3"/>
<feature type="region of interest" description="Disordered" evidence="2">
    <location>
        <begin position="1"/>
        <end position="22"/>
    </location>
</feature>
<keyword evidence="4" id="KW-1185">Reference proteome</keyword>
<dbReference type="Proteomes" id="UP000576209">
    <property type="component" value="Unassembled WGS sequence"/>
</dbReference>
<dbReference type="RefSeq" id="WP_183495438.1">
    <property type="nucleotide sequence ID" value="NZ_JACIFF010000004.1"/>
</dbReference>
<evidence type="ECO:0000313" key="4">
    <source>
        <dbReference type="Proteomes" id="UP000576209"/>
    </source>
</evidence>
<keyword evidence="1" id="KW-0175">Coiled coil</keyword>
<feature type="coiled-coil region" evidence="1">
    <location>
        <begin position="343"/>
        <end position="377"/>
    </location>
</feature>
<organism evidence="3 4">
    <name type="scientific">Neolewinella aquimaris</name>
    <dbReference type="NCBI Taxonomy" id="1835722"/>
    <lineage>
        <taxon>Bacteria</taxon>
        <taxon>Pseudomonadati</taxon>
        <taxon>Bacteroidota</taxon>
        <taxon>Saprospiria</taxon>
        <taxon>Saprospirales</taxon>
        <taxon>Lewinellaceae</taxon>
        <taxon>Neolewinella</taxon>
    </lineage>
</organism>
<evidence type="ECO:0000256" key="2">
    <source>
        <dbReference type="SAM" id="MobiDB-lite"/>
    </source>
</evidence>
<evidence type="ECO:0000313" key="3">
    <source>
        <dbReference type="EMBL" id="MBB4079179.1"/>
    </source>
</evidence>
<accession>A0A840EBK3</accession>
<reference evidence="3 4" key="1">
    <citation type="submission" date="2020-08" db="EMBL/GenBank/DDBJ databases">
        <title>Genomic Encyclopedia of Type Strains, Phase IV (KMG-IV): sequencing the most valuable type-strain genomes for metagenomic binning, comparative biology and taxonomic classification.</title>
        <authorList>
            <person name="Goeker M."/>
        </authorList>
    </citation>
    <scope>NUCLEOTIDE SEQUENCE [LARGE SCALE GENOMIC DNA]</scope>
    <source>
        <strain evidence="3 4">DSM 105137</strain>
    </source>
</reference>
<protein>
    <submittedName>
        <fullName evidence="3">Uncharacterized protein</fullName>
    </submittedName>
</protein>
<sequence length="505" mass="57878">MKQHPATGSPHRPIDNNVYAYDSSRNPRHISEVDSGKKGYHCMGCSWEMIARKGAIRDHHFAHAPRNWDDKGACTYSDETYRHKLAKEILQRTKKIRVPAVYVFSDDGKKAAELCPARTVTSTTVRNEIQFYEDKDGEVKWGRGVNFNTEGVDFIIQPDVTFFNEQGEPILLIELMATHKVDAQKIAKIRRLGLDTVEVRIPKDSPESIEKVFTVTEETEWLYNHQQAEAYANGVHFPQGTDHGIPPVAEFQRAVFQAGETYTCRSFQLRDLIRGLRKCVAGERYRAVKQAATGELSNVEERRAGLGQRLKDHRSAVRDRLQRTHAAKTDRIAAETTTVSRAIEDCERRYRRLENRYRKKREELDAEQADYQSADTERVEELRGKVESVRLELRNLRTWQGEDGEPLPKAQRAVASFETKIEETERAIQAERGFAEAESVRIKQEMDGAYRAIQEGDFTKHKGIASICARADGQRRVLSDYAEAQGRLSRLKKLREILNSGMWKK</sequence>
<gene>
    <name evidence="3" type="ORF">GGR28_001799</name>
</gene>